<keyword evidence="3" id="KW-0808">Transferase</keyword>
<reference evidence="11" key="1">
    <citation type="submission" date="2021-01" db="UniProtKB">
        <authorList>
            <consortium name="EnsemblMetazoa"/>
        </authorList>
    </citation>
    <scope>IDENTIFICATION</scope>
</reference>
<keyword evidence="8" id="KW-0812">Transmembrane</keyword>
<dbReference type="InterPro" id="IPR004255">
    <property type="entry name" value="O-acyltransferase_WSD1_N"/>
</dbReference>
<feature type="domain" description="O-acyltransferase WSD1-like N-terminal" evidence="9">
    <location>
        <begin position="64"/>
        <end position="227"/>
    </location>
</feature>
<evidence type="ECO:0000256" key="8">
    <source>
        <dbReference type="SAM" id="Phobius"/>
    </source>
</evidence>
<sequence length="495" mass="56703">MSMLYLKYIDSGLPVLIHAILCILAYLVWSVAALLIGPVICLFRTFKFFETSLIKYKRFGTIFSTYDVPFLHETENNRNYIVGLIRVQGEPNITELRKWVLYRLFESKSELDETYKRLSQRIRRRYLSYVWEDEDCFNIKQHMKMFKGATPRTEAEEQKIFENLATEDISRNISPWLFKIIPTANKKSYLIFVKFHHTIGDGFAMVGLLSRLVDKRPEFLNFSKSTRKTNFMANPIKRAITGIITGPLAMLVLVFSFRIKNPFRAKTPPVKKIVSWTPPISLDLVRRIKTKTESTVNDVMMSCLAGAIRRYLSEVRQKKPQDFPIAMTFNARSSSAKLADTIPLGNKSGGLFLSLPVSVENPIERLDITRARLNKLKTLSHPHLFSFLYFSVIGGLPELIGRISTYSINRHASMIVSNVPGPTEPIFILGSPIESIVFTPPLHGDVGMAASVFSYNKKIRVTLMSDKTIVRDLPRLTNFFTQEVQRLEEIILLND</sequence>
<dbReference type="UniPathway" id="UPA00282"/>
<dbReference type="PANTHER" id="PTHR31650">
    <property type="entry name" value="O-ACYLTRANSFERASE (WSD1-LIKE) FAMILY PROTEIN"/>
    <property type="match status" value="1"/>
</dbReference>
<dbReference type="OrthoDB" id="619536at2759"/>
<dbReference type="EnsemblMetazoa" id="CLYHEMT008389.1">
    <property type="protein sequence ID" value="CLYHEMP008389.1"/>
    <property type="gene ID" value="CLYHEMG008389"/>
</dbReference>
<feature type="transmembrane region" description="Helical" evidence="8">
    <location>
        <begin position="239"/>
        <end position="259"/>
    </location>
</feature>
<evidence type="ECO:0000256" key="1">
    <source>
        <dbReference type="ARBA" id="ARBA00004771"/>
    </source>
</evidence>
<evidence type="ECO:0000259" key="10">
    <source>
        <dbReference type="Pfam" id="PF06974"/>
    </source>
</evidence>
<organism evidence="11 12">
    <name type="scientific">Clytia hemisphaerica</name>
    <dbReference type="NCBI Taxonomy" id="252671"/>
    <lineage>
        <taxon>Eukaryota</taxon>
        <taxon>Metazoa</taxon>
        <taxon>Cnidaria</taxon>
        <taxon>Hydrozoa</taxon>
        <taxon>Hydroidolina</taxon>
        <taxon>Leptothecata</taxon>
        <taxon>Obeliida</taxon>
        <taxon>Clytiidae</taxon>
        <taxon>Clytia</taxon>
    </lineage>
</organism>
<dbReference type="GO" id="GO:0004144">
    <property type="term" value="F:diacylglycerol O-acyltransferase activity"/>
    <property type="evidence" value="ECO:0007669"/>
    <property type="project" value="UniProtKB-EC"/>
</dbReference>
<evidence type="ECO:0000313" key="11">
    <source>
        <dbReference type="EnsemblMetazoa" id="CLYHEMP008389.1"/>
    </source>
</evidence>
<accession>A0A7M5V1Z9</accession>
<keyword evidence="8" id="KW-1133">Transmembrane helix</keyword>
<feature type="transmembrane region" description="Helical" evidence="8">
    <location>
        <begin position="15"/>
        <end position="43"/>
    </location>
</feature>
<dbReference type="GeneID" id="136812403"/>
<evidence type="ECO:0000256" key="7">
    <source>
        <dbReference type="ARBA" id="ARBA00048109"/>
    </source>
</evidence>
<comment type="pathway">
    <text evidence="2">Lipid metabolism.</text>
</comment>
<evidence type="ECO:0008006" key="13">
    <source>
        <dbReference type="Google" id="ProtNLM"/>
    </source>
</evidence>
<dbReference type="GO" id="GO:0047196">
    <property type="term" value="F:long-chain-alcohol O-fatty-acyltransferase activity"/>
    <property type="evidence" value="ECO:0007669"/>
    <property type="project" value="UniProtKB-EC"/>
</dbReference>
<proteinExistence type="inferred from homology"/>
<evidence type="ECO:0000256" key="5">
    <source>
        <dbReference type="ARBA" id="ARBA00024360"/>
    </source>
</evidence>
<keyword evidence="12" id="KW-1185">Reference proteome</keyword>
<evidence type="ECO:0000313" key="12">
    <source>
        <dbReference type="Proteomes" id="UP000594262"/>
    </source>
</evidence>
<evidence type="ECO:0000256" key="4">
    <source>
        <dbReference type="ARBA" id="ARBA00023315"/>
    </source>
</evidence>
<feature type="domain" description="O-acyltransferase WSD1 C-terminal" evidence="10">
    <location>
        <begin position="345"/>
        <end position="487"/>
    </location>
</feature>
<name>A0A7M5V1Z9_9CNID</name>
<dbReference type="InterPro" id="IPR045034">
    <property type="entry name" value="O-acyltransferase_WSD1-like"/>
</dbReference>
<dbReference type="AlphaFoldDB" id="A0A7M5V1Z9"/>
<dbReference type="Proteomes" id="UP000594262">
    <property type="component" value="Unplaced"/>
</dbReference>
<dbReference type="InterPro" id="IPR009721">
    <property type="entry name" value="O-acyltransferase_WSD1_C"/>
</dbReference>
<dbReference type="Pfam" id="PF06974">
    <property type="entry name" value="WS_DGAT_C"/>
    <property type="match status" value="1"/>
</dbReference>
<keyword evidence="8" id="KW-0472">Membrane</keyword>
<comment type="pathway">
    <text evidence="1">Glycerolipid metabolism; triacylglycerol biosynthesis.</text>
</comment>
<evidence type="ECO:0000259" key="9">
    <source>
        <dbReference type="Pfam" id="PF03007"/>
    </source>
</evidence>
<dbReference type="GO" id="GO:0019432">
    <property type="term" value="P:triglyceride biosynthetic process"/>
    <property type="evidence" value="ECO:0007669"/>
    <property type="project" value="UniProtKB-UniPathway"/>
</dbReference>
<protein>
    <recommendedName>
        <fullName evidence="13">Diacylglycerol O-acyltransferase</fullName>
    </recommendedName>
</protein>
<dbReference type="RefSeq" id="XP_066924997.1">
    <property type="nucleotide sequence ID" value="XM_067068896.1"/>
</dbReference>
<evidence type="ECO:0000256" key="2">
    <source>
        <dbReference type="ARBA" id="ARBA00005189"/>
    </source>
</evidence>
<dbReference type="GO" id="GO:0005886">
    <property type="term" value="C:plasma membrane"/>
    <property type="evidence" value="ECO:0007669"/>
    <property type="project" value="TreeGrafter"/>
</dbReference>
<comment type="catalytic activity">
    <reaction evidence="6">
        <text>a long chain fatty alcohol + a fatty acyl-CoA = a long-chain alcohol wax ester + CoA</text>
        <dbReference type="Rhea" id="RHEA:38443"/>
        <dbReference type="ChEBI" id="CHEBI:17135"/>
        <dbReference type="ChEBI" id="CHEBI:57287"/>
        <dbReference type="ChEBI" id="CHEBI:77636"/>
        <dbReference type="ChEBI" id="CHEBI:235323"/>
        <dbReference type="EC" id="2.3.1.75"/>
    </reaction>
</comment>
<evidence type="ECO:0000256" key="3">
    <source>
        <dbReference type="ARBA" id="ARBA00022679"/>
    </source>
</evidence>
<dbReference type="PANTHER" id="PTHR31650:SF1">
    <property type="entry name" value="WAX ESTER SYNTHASE_DIACYLGLYCEROL ACYLTRANSFERASE 4-RELATED"/>
    <property type="match status" value="1"/>
</dbReference>
<evidence type="ECO:0000256" key="6">
    <source>
        <dbReference type="ARBA" id="ARBA00047604"/>
    </source>
</evidence>
<keyword evidence="4" id="KW-0012">Acyltransferase</keyword>
<comment type="catalytic activity">
    <reaction evidence="7">
        <text>an acyl-CoA + a 1,2-diacyl-sn-glycerol = a triacyl-sn-glycerol + CoA</text>
        <dbReference type="Rhea" id="RHEA:10868"/>
        <dbReference type="ChEBI" id="CHEBI:17815"/>
        <dbReference type="ChEBI" id="CHEBI:57287"/>
        <dbReference type="ChEBI" id="CHEBI:58342"/>
        <dbReference type="ChEBI" id="CHEBI:64615"/>
        <dbReference type="EC" id="2.3.1.20"/>
    </reaction>
</comment>
<dbReference type="Pfam" id="PF03007">
    <property type="entry name" value="WS_DGAT_cat"/>
    <property type="match status" value="1"/>
</dbReference>
<comment type="similarity">
    <text evidence="5">In the N-terminal section; belongs to the long-chain O-acyltransferase family.</text>
</comment>